<dbReference type="RefSeq" id="WP_062539455.1">
    <property type="nucleotide sequence ID" value="NZ_BBUN01000110.1"/>
</dbReference>
<sequence length="67" mass="6940">MPRKPARVFAAVGVADVLSTGPGRAGVRRPLASSYLHVNCYDAVVVAMAPAGQPGPVRQGGRQAWPT</sequence>
<gene>
    <name evidence="1" type="ORF">AWB95_21430</name>
    <name evidence="2" type="ORF">CQY23_15165</name>
</gene>
<dbReference type="Proteomes" id="UP000230971">
    <property type="component" value="Unassembled WGS sequence"/>
</dbReference>
<reference evidence="1 3" key="1">
    <citation type="submission" date="2016-01" db="EMBL/GenBank/DDBJ databases">
        <title>The new phylogeny of the genus Mycobacterium.</title>
        <authorList>
            <person name="Tarcisio F."/>
            <person name="Conor M."/>
            <person name="Antonella G."/>
            <person name="Elisabetta G."/>
            <person name="Giulia F.S."/>
            <person name="Sara T."/>
            <person name="Anna F."/>
            <person name="Clotilde B."/>
            <person name="Roberto B."/>
            <person name="Veronica D.S."/>
            <person name="Fabio R."/>
            <person name="Monica P."/>
            <person name="Olivier J."/>
            <person name="Enrico T."/>
            <person name="Nicola S."/>
        </authorList>
    </citation>
    <scope>NUCLEOTIDE SEQUENCE [LARGE SCALE GENOMIC DNA]</scope>
    <source>
        <strain evidence="1 3">DSM 44243</strain>
    </source>
</reference>
<dbReference type="EMBL" id="PDKV01000018">
    <property type="protein sequence ID" value="PIB78234.1"/>
    <property type="molecule type" value="Genomic_DNA"/>
</dbReference>
<comment type="caution">
    <text evidence="1">The sequence shown here is derived from an EMBL/GenBank/DDBJ whole genome shotgun (WGS) entry which is preliminary data.</text>
</comment>
<keyword evidence="3" id="KW-1185">Reference proteome</keyword>
<dbReference type="AlphaFoldDB" id="A0A1X1RIP1"/>
<accession>A0A1X1RIP1</accession>
<reference evidence="2 4" key="2">
    <citation type="journal article" date="2017" name="Infect. Genet. Evol.">
        <title>The new phylogeny of the genus Mycobacterium: The old and the news.</title>
        <authorList>
            <person name="Tortoli E."/>
            <person name="Fedrizzi T."/>
            <person name="Meehan C.J."/>
            <person name="Trovato A."/>
            <person name="Grottola A."/>
            <person name="Giacobazzi E."/>
            <person name="Serpini G.F."/>
            <person name="Tagliazucchi S."/>
            <person name="Fabio A."/>
            <person name="Bettua C."/>
            <person name="Bertorelli R."/>
            <person name="Frascaro F."/>
            <person name="De Sanctis V."/>
            <person name="Pecorari M."/>
            <person name="Jousson O."/>
            <person name="Segata N."/>
            <person name="Cirillo D.M."/>
        </authorList>
    </citation>
    <scope>NUCLEOTIDE SEQUENCE [LARGE SCALE GENOMIC DNA]</scope>
    <source>
        <strain evidence="2 4">NCTC 12882</strain>
    </source>
</reference>
<evidence type="ECO:0000313" key="2">
    <source>
        <dbReference type="EMBL" id="PIB78234.1"/>
    </source>
</evidence>
<name>A0A1X1RIP1_MYCCE</name>
<evidence type="ECO:0000313" key="4">
    <source>
        <dbReference type="Proteomes" id="UP000230971"/>
    </source>
</evidence>
<organism evidence="1 3">
    <name type="scientific">Mycobacterium celatum</name>
    <dbReference type="NCBI Taxonomy" id="28045"/>
    <lineage>
        <taxon>Bacteria</taxon>
        <taxon>Bacillati</taxon>
        <taxon>Actinomycetota</taxon>
        <taxon>Actinomycetes</taxon>
        <taxon>Mycobacteriales</taxon>
        <taxon>Mycobacteriaceae</taxon>
        <taxon>Mycobacterium</taxon>
    </lineage>
</organism>
<dbReference type="EMBL" id="LQOM01000050">
    <property type="protein sequence ID" value="ORV06955.1"/>
    <property type="molecule type" value="Genomic_DNA"/>
</dbReference>
<evidence type="ECO:0000313" key="3">
    <source>
        <dbReference type="Proteomes" id="UP000193907"/>
    </source>
</evidence>
<evidence type="ECO:0000313" key="1">
    <source>
        <dbReference type="EMBL" id="ORV06955.1"/>
    </source>
</evidence>
<proteinExistence type="predicted"/>
<dbReference type="Proteomes" id="UP000193907">
    <property type="component" value="Unassembled WGS sequence"/>
</dbReference>
<protein>
    <submittedName>
        <fullName evidence="1">Uncharacterized protein</fullName>
    </submittedName>
</protein>